<keyword evidence="1" id="KW-1133">Transmembrane helix</keyword>
<comment type="caution">
    <text evidence="2">The sequence shown here is derived from an EMBL/GenBank/DDBJ whole genome shotgun (WGS) entry which is preliminary data.</text>
</comment>
<gene>
    <name evidence="2" type="ORF">BD293_2345</name>
</gene>
<accession>A0A543KF43</accession>
<dbReference type="Proteomes" id="UP000320582">
    <property type="component" value="Unassembled WGS sequence"/>
</dbReference>
<keyword evidence="1" id="KW-0812">Transmembrane</keyword>
<keyword evidence="1" id="KW-0472">Membrane</keyword>
<proteinExistence type="predicted"/>
<dbReference type="EMBL" id="VFPT01000001">
    <property type="protein sequence ID" value="TQM93699.1"/>
    <property type="molecule type" value="Genomic_DNA"/>
</dbReference>
<evidence type="ECO:0000256" key="1">
    <source>
        <dbReference type="SAM" id="Phobius"/>
    </source>
</evidence>
<keyword evidence="3" id="KW-1185">Reference proteome</keyword>
<protein>
    <submittedName>
        <fullName evidence="2">Uncharacterized protein</fullName>
    </submittedName>
</protein>
<feature type="transmembrane region" description="Helical" evidence="1">
    <location>
        <begin position="48"/>
        <end position="73"/>
    </location>
</feature>
<evidence type="ECO:0000313" key="2">
    <source>
        <dbReference type="EMBL" id="TQM93699.1"/>
    </source>
</evidence>
<reference evidence="2 3" key="1">
    <citation type="submission" date="2019-06" db="EMBL/GenBank/DDBJ databases">
        <title>Genomic Encyclopedia of Archaeal and Bacterial Type Strains, Phase II (KMG-II): from individual species to whole genera.</title>
        <authorList>
            <person name="Goeker M."/>
        </authorList>
    </citation>
    <scope>NUCLEOTIDE SEQUENCE [LARGE SCALE GENOMIC DNA]</scope>
    <source>
        <strain evidence="2 3">DSM 18423</strain>
    </source>
</reference>
<dbReference type="AlphaFoldDB" id="A0A543KF43"/>
<organism evidence="2 3">
    <name type="scientific">Roseinatronobacter monicus</name>
    <dbReference type="NCBI Taxonomy" id="393481"/>
    <lineage>
        <taxon>Bacteria</taxon>
        <taxon>Pseudomonadati</taxon>
        <taxon>Pseudomonadota</taxon>
        <taxon>Alphaproteobacteria</taxon>
        <taxon>Rhodobacterales</taxon>
        <taxon>Paracoccaceae</taxon>
        <taxon>Roseinatronobacter</taxon>
    </lineage>
</organism>
<evidence type="ECO:0000313" key="3">
    <source>
        <dbReference type="Proteomes" id="UP000320582"/>
    </source>
</evidence>
<name>A0A543KF43_9RHOB</name>
<sequence length="150" mass="16293">MPANVFRGEIMTSEQKIEFEQRRLAVMRAHVQSDPALRRFRRKRRLSVARSVLGSFIVFGVALLLIKSFIIAFEGPEAYASMVSPLLEGQANDAVLTRALGPDPLSTGIAAAVSPLFPDRPVAGATQAVQVPLTLSLPDEEPALQSLTRP</sequence>